<dbReference type="eggNOG" id="ENOG502ZIN3">
    <property type="taxonomic scope" value="Bacteria"/>
</dbReference>
<dbReference type="Proteomes" id="UP000001685">
    <property type="component" value="Chromosome"/>
</dbReference>
<evidence type="ECO:0000256" key="2">
    <source>
        <dbReference type="SAM" id="Phobius"/>
    </source>
</evidence>
<keyword evidence="2" id="KW-0472">Membrane</keyword>
<dbReference type="KEGG" id="sgr:SGR_441"/>
<organism evidence="3 4">
    <name type="scientific">Streptomyces griseus subsp. griseus (strain JCM 4626 / CBS 651.72 / NBRC 13350 / KCC S-0626 / ISP 5235)</name>
    <dbReference type="NCBI Taxonomy" id="455632"/>
    <lineage>
        <taxon>Bacteria</taxon>
        <taxon>Bacillati</taxon>
        <taxon>Actinomycetota</taxon>
        <taxon>Actinomycetes</taxon>
        <taxon>Kitasatosporales</taxon>
        <taxon>Streptomycetaceae</taxon>
        <taxon>Streptomyces</taxon>
    </lineage>
</organism>
<feature type="transmembrane region" description="Helical" evidence="2">
    <location>
        <begin position="102"/>
        <end position="128"/>
    </location>
</feature>
<evidence type="ECO:0000313" key="4">
    <source>
        <dbReference type="Proteomes" id="UP000001685"/>
    </source>
</evidence>
<dbReference type="HOGENOM" id="CLU_092035_1_0_11"/>
<dbReference type="EMBL" id="AP009493">
    <property type="protein sequence ID" value="BAG17270.1"/>
    <property type="molecule type" value="Genomic_DNA"/>
</dbReference>
<evidence type="ECO:0000256" key="1">
    <source>
        <dbReference type="SAM" id="MobiDB-lite"/>
    </source>
</evidence>
<feature type="compositionally biased region" description="Polar residues" evidence="1">
    <location>
        <begin position="9"/>
        <end position="22"/>
    </location>
</feature>
<protein>
    <recommendedName>
        <fullName evidence="5">DUF4190 domain-containing protein</fullName>
    </recommendedName>
</protein>
<proteinExistence type="predicted"/>
<feature type="transmembrane region" description="Helical" evidence="2">
    <location>
        <begin position="57"/>
        <end position="90"/>
    </location>
</feature>
<name>B1VQG9_STRGG</name>
<evidence type="ECO:0008006" key="5">
    <source>
        <dbReference type="Google" id="ProtNLM"/>
    </source>
</evidence>
<reference evidence="4" key="1">
    <citation type="journal article" date="2008" name="J. Bacteriol.">
        <title>Genome sequence of the streptomycin-producing microorganism Streptomyces griseus IFO 13350.</title>
        <authorList>
            <person name="Ohnishi Y."/>
            <person name="Ishikawa J."/>
            <person name="Hara H."/>
            <person name="Suzuki H."/>
            <person name="Ikenoya M."/>
            <person name="Ikeda H."/>
            <person name="Yamashita A."/>
            <person name="Hattori M."/>
            <person name="Horinouchi S."/>
        </authorList>
    </citation>
    <scope>NUCLEOTIDE SEQUENCE [LARGE SCALE GENOMIC DNA]</scope>
    <source>
        <strain evidence="4">JCM 4626 / NBRC 13350</strain>
    </source>
</reference>
<dbReference type="AlphaFoldDB" id="B1VQG9"/>
<keyword evidence="2" id="KW-0812">Transmembrane</keyword>
<feature type="region of interest" description="Disordered" evidence="1">
    <location>
        <begin position="1"/>
        <end position="43"/>
    </location>
</feature>
<keyword evidence="2" id="KW-1133">Transmembrane helix</keyword>
<evidence type="ECO:0000313" key="3">
    <source>
        <dbReference type="EMBL" id="BAG17270.1"/>
    </source>
</evidence>
<accession>B1VQG9</accession>
<gene>
    <name evidence="3" type="ordered locus">SGR_441</name>
</gene>
<sequence length="162" mass="17111">MEGGPQGRWTESQENRSTSPMSLPSYPDSPYPGQPAADHDPYGGQAPARTNGFAVAALVLGLIACLFFWTVVGGLLLGLLAVVFGIIAALRTRQGRAPRRVMAIVGAAFGALGLIGSVIVLVVAVSVFDSQEFQNLEDCMNRANGQAAEDRCAEDFVDELTN</sequence>